<dbReference type="GO" id="GO:0005634">
    <property type="term" value="C:nucleus"/>
    <property type="evidence" value="ECO:0007669"/>
    <property type="project" value="TreeGrafter"/>
</dbReference>
<evidence type="ECO:0000256" key="1">
    <source>
        <dbReference type="ARBA" id="ARBA00022703"/>
    </source>
</evidence>
<protein>
    <submittedName>
        <fullName evidence="2">Uncharacterized protein</fullName>
    </submittedName>
</protein>
<keyword evidence="1" id="KW-0053">Apoptosis</keyword>
<evidence type="ECO:0000313" key="3">
    <source>
        <dbReference type="Proteomes" id="UP000594263"/>
    </source>
</evidence>
<accession>A0A7N0TQM4</accession>
<organism evidence="2 3">
    <name type="scientific">Kalanchoe fedtschenkoi</name>
    <name type="common">Lavender scallops</name>
    <name type="synonym">South American air plant</name>
    <dbReference type="NCBI Taxonomy" id="63787"/>
    <lineage>
        <taxon>Eukaryota</taxon>
        <taxon>Viridiplantae</taxon>
        <taxon>Streptophyta</taxon>
        <taxon>Embryophyta</taxon>
        <taxon>Tracheophyta</taxon>
        <taxon>Spermatophyta</taxon>
        <taxon>Magnoliopsida</taxon>
        <taxon>eudicotyledons</taxon>
        <taxon>Gunneridae</taxon>
        <taxon>Pentapetalae</taxon>
        <taxon>Saxifragales</taxon>
        <taxon>Crassulaceae</taxon>
        <taxon>Kalanchoe</taxon>
    </lineage>
</organism>
<dbReference type="Pfam" id="PF05918">
    <property type="entry name" value="API5"/>
    <property type="match status" value="1"/>
</dbReference>
<dbReference type="InterPro" id="IPR008383">
    <property type="entry name" value="API5"/>
</dbReference>
<evidence type="ECO:0000313" key="2">
    <source>
        <dbReference type="EnsemblPlants" id="Kaladp0042s0277.1.v1.1"/>
    </source>
</evidence>
<dbReference type="PANTHER" id="PTHR12758:SF19">
    <property type="entry name" value="APOPTOSIS INHIBITOR 5"/>
    <property type="match status" value="1"/>
</dbReference>
<dbReference type="PANTHER" id="PTHR12758">
    <property type="entry name" value="APOPTOSIS INHIBITOR 5-RELATED"/>
    <property type="match status" value="1"/>
</dbReference>
<dbReference type="EnsemblPlants" id="Kaladp0042s0277.1.v1.1">
    <property type="protein sequence ID" value="Kaladp0042s0277.1.v1.1"/>
    <property type="gene ID" value="Kaladp0042s0277.v1.1"/>
</dbReference>
<dbReference type="GO" id="GO:0043067">
    <property type="term" value="P:regulation of programmed cell death"/>
    <property type="evidence" value="ECO:0007669"/>
    <property type="project" value="TreeGrafter"/>
</dbReference>
<dbReference type="AlphaFoldDB" id="A0A7N0TQM4"/>
<reference evidence="2" key="1">
    <citation type="submission" date="2021-01" db="UniProtKB">
        <authorList>
            <consortium name="EnsemblPlants"/>
        </authorList>
    </citation>
    <scope>IDENTIFICATION</scope>
</reference>
<keyword evidence="3" id="KW-1185">Reference proteome</keyword>
<sequence length="175" mass="19551">MLSDDVKLDLLKNLAESSPYTTPHDAREARPSVVHLLKKYMPTRKTGKELNLTHVECLLYIFHQLAHKAPNATNSLCGYKIVTGQPSDRIGEDFSEISKEFSERLRNIEEIAKNSQKKLTKGMADHHKAISTAKSDETKDDIKTQRNNSTNGLKICNNILAMTQVSGTMGPSGIW</sequence>
<dbReference type="Proteomes" id="UP000594263">
    <property type="component" value="Unplaced"/>
</dbReference>
<dbReference type="Gramene" id="Kaladp0042s0277.1.v1.1">
    <property type="protein sequence ID" value="Kaladp0042s0277.1.v1.1"/>
    <property type="gene ID" value="Kaladp0042s0277.v1.1"/>
</dbReference>
<name>A0A7N0TQM4_KALFE</name>
<proteinExistence type="predicted"/>
<dbReference type="GO" id="GO:0003729">
    <property type="term" value="F:mRNA binding"/>
    <property type="evidence" value="ECO:0007669"/>
    <property type="project" value="TreeGrafter"/>
</dbReference>